<evidence type="ECO:0000313" key="2">
    <source>
        <dbReference type="EMBL" id="KAF2280086.1"/>
    </source>
</evidence>
<feature type="compositionally biased region" description="Polar residues" evidence="1">
    <location>
        <begin position="128"/>
        <end position="138"/>
    </location>
</feature>
<protein>
    <submittedName>
        <fullName evidence="2">Uncharacterized protein</fullName>
    </submittedName>
</protein>
<dbReference type="EMBL" id="ML986485">
    <property type="protein sequence ID" value="KAF2280086.1"/>
    <property type="molecule type" value="Genomic_DNA"/>
</dbReference>
<name>A0A6A6JWG9_WESOR</name>
<dbReference type="RefSeq" id="XP_033657624.1">
    <property type="nucleotide sequence ID" value="XM_033800604.1"/>
</dbReference>
<feature type="region of interest" description="Disordered" evidence="1">
    <location>
        <begin position="87"/>
        <end position="138"/>
    </location>
</feature>
<sequence length="138" mass="14669">MNDKNSASPGGQGPNNPRGSVPVNNLQNSDAVRDGRAPKTALLSYGICSNPEEEFKYLAHHLGWLPVPELPQASAFNRELQEIDAIHRQIEEAEDTTKNGKPSKVEDGDNESKSARGPEEGEGDPDCSTGNSGSSLAA</sequence>
<reference evidence="2" key="1">
    <citation type="journal article" date="2020" name="Stud. Mycol.">
        <title>101 Dothideomycetes genomes: a test case for predicting lifestyles and emergence of pathogens.</title>
        <authorList>
            <person name="Haridas S."/>
            <person name="Albert R."/>
            <person name="Binder M."/>
            <person name="Bloem J."/>
            <person name="Labutti K."/>
            <person name="Salamov A."/>
            <person name="Andreopoulos B."/>
            <person name="Baker S."/>
            <person name="Barry K."/>
            <person name="Bills G."/>
            <person name="Bluhm B."/>
            <person name="Cannon C."/>
            <person name="Castanera R."/>
            <person name="Culley D."/>
            <person name="Daum C."/>
            <person name="Ezra D."/>
            <person name="Gonzalez J."/>
            <person name="Henrissat B."/>
            <person name="Kuo A."/>
            <person name="Liang C."/>
            <person name="Lipzen A."/>
            <person name="Lutzoni F."/>
            <person name="Magnuson J."/>
            <person name="Mondo S."/>
            <person name="Nolan M."/>
            <person name="Ohm R."/>
            <person name="Pangilinan J."/>
            <person name="Park H.-J."/>
            <person name="Ramirez L."/>
            <person name="Alfaro M."/>
            <person name="Sun H."/>
            <person name="Tritt A."/>
            <person name="Yoshinaga Y."/>
            <person name="Zwiers L.-H."/>
            <person name="Turgeon B."/>
            <person name="Goodwin S."/>
            <person name="Spatafora J."/>
            <person name="Crous P."/>
            <person name="Grigoriev I."/>
        </authorList>
    </citation>
    <scope>NUCLEOTIDE SEQUENCE</scope>
    <source>
        <strain evidence="2">CBS 379.55</strain>
    </source>
</reference>
<feature type="compositionally biased region" description="Basic and acidic residues" evidence="1">
    <location>
        <begin position="87"/>
        <end position="119"/>
    </location>
</feature>
<evidence type="ECO:0000256" key="1">
    <source>
        <dbReference type="SAM" id="MobiDB-lite"/>
    </source>
</evidence>
<dbReference type="Proteomes" id="UP000800097">
    <property type="component" value="Unassembled WGS sequence"/>
</dbReference>
<feature type="compositionally biased region" description="Polar residues" evidence="1">
    <location>
        <begin position="1"/>
        <end position="30"/>
    </location>
</feature>
<dbReference type="GeneID" id="54553779"/>
<keyword evidence="3" id="KW-1185">Reference proteome</keyword>
<evidence type="ECO:0000313" key="3">
    <source>
        <dbReference type="Proteomes" id="UP000800097"/>
    </source>
</evidence>
<feature type="region of interest" description="Disordered" evidence="1">
    <location>
        <begin position="1"/>
        <end position="35"/>
    </location>
</feature>
<dbReference type="AlphaFoldDB" id="A0A6A6JWG9"/>
<proteinExistence type="predicted"/>
<accession>A0A6A6JWG9</accession>
<organism evidence="2 3">
    <name type="scientific">Westerdykella ornata</name>
    <dbReference type="NCBI Taxonomy" id="318751"/>
    <lineage>
        <taxon>Eukaryota</taxon>
        <taxon>Fungi</taxon>
        <taxon>Dikarya</taxon>
        <taxon>Ascomycota</taxon>
        <taxon>Pezizomycotina</taxon>
        <taxon>Dothideomycetes</taxon>
        <taxon>Pleosporomycetidae</taxon>
        <taxon>Pleosporales</taxon>
        <taxon>Sporormiaceae</taxon>
        <taxon>Westerdykella</taxon>
    </lineage>
</organism>
<gene>
    <name evidence="2" type="ORF">EI97DRAFT_455012</name>
</gene>